<dbReference type="AlphaFoldDB" id="A0A8X6TLW8"/>
<dbReference type="OrthoDB" id="6436417at2759"/>
<evidence type="ECO:0000313" key="3">
    <source>
        <dbReference type="Proteomes" id="UP000887013"/>
    </source>
</evidence>
<dbReference type="Proteomes" id="UP000887013">
    <property type="component" value="Unassembled WGS sequence"/>
</dbReference>
<feature type="compositionally biased region" description="Low complexity" evidence="1">
    <location>
        <begin position="8"/>
        <end position="26"/>
    </location>
</feature>
<organism evidence="2 3">
    <name type="scientific">Nephila pilipes</name>
    <name type="common">Giant wood spider</name>
    <name type="synonym">Nephila maculata</name>
    <dbReference type="NCBI Taxonomy" id="299642"/>
    <lineage>
        <taxon>Eukaryota</taxon>
        <taxon>Metazoa</taxon>
        <taxon>Ecdysozoa</taxon>
        <taxon>Arthropoda</taxon>
        <taxon>Chelicerata</taxon>
        <taxon>Arachnida</taxon>
        <taxon>Araneae</taxon>
        <taxon>Araneomorphae</taxon>
        <taxon>Entelegynae</taxon>
        <taxon>Araneoidea</taxon>
        <taxon>Nephilidae</taxon>
        <taxon>Nephila</taxon>
    </lineage>
</organism>
<comment type="caution">
    <text evidence="2">The sequence shown here is derived from an EMBL/GenBank/DDBJ whole genome shotgun (WGS) entry which is preliminary data.</text>
</comment>
<name>A0A8X6TLW8_NEPPI</name>
<sequence length="145" mass="14536">MGCANSKTGATGAYGAPEEEAAGAPPKVMVDGEGQDGAVAANGNAVSCANGGEAEDTAGEEKEACNGDANNDESDGAPSSGEKTEQNGGCGEDNDKSIQDGGGEQAAADEENKADDSKEEKNSEDATESSENAESRENNDEEKPE</sequence>
<reference evidence="2" key="1">
    <citation type="submission" date="2020-08" db="EMBL/GenBank/DDBJ databases">
        <title>Multicomponent nature underlies the extraordinary mechanical properties of spider dragline silk.</title>
        <authorList>
            <person name="Kono N."/>
            <person name="Nakamura H."/>
            <person name="Mori M."/>
            <person name="Yoshida Y."/>
            <person name="Ohtoshi R."/>
            <person name="Malay A.D."/>
            <person name="Moran D.A.P."/>
            <person name="Tomita M."/>
            <person name="Numata K."/>
            <person name="Arakawa K."/>
        </authorList>
    </citation>
    <scope>NUCLEOTIDE SEQUENCE</scope>
</reference>
<proteinExistence type="predicted"/>
<feature type="compositionally biased region" description="Basic and acidic residues" evidence="1">
    <location>
        <begin position="110"/>
        <end position="124"/>
    </location>
</feature>
<gene>
    <name evidence="2" type="ORF">NPIL_619531</name>
</gene>
<evidence type="ECO:0000313" key="2">
    <source>
        <dbReference type="EMBL" id="GFT33300.1"/>
    </source>
</evidence>
<keyword evidence="3" id="KW-1185">Reference proteome</keyword>
<protein>
    <submittedName>
        <fullName evidence="2">Uncharacterized protein</fullName>
    </submittedName>
</protein>
<accession>A0A8X6TLW8</accession>
<feature type="region of interest" description="Disordered" evidence="1">
    <location>
        <begin position="1"/>
        <end position="145"/>
    </location>
</feature>
<dbReference type="EMBL" id="BMAW01061890">
    <property type="protein sequence ID" value="GFT33300.1"/>
    <property type="molecule type" value="Genomic_DNA"/>
</dbReference>
<evidence type="ECO:0000256" key="1">
    <source>
        <dbReference type="SAM" id="MobiDB-lite"/>
    </source>
</evidence>